<dbReference type="EMBL" id="JARJCM010000307">
    <property type="protein sequence ID" value="KAJ7019097.1"/>
    <property type="molecule type" value="Genomic_DNA"/>
</dbReference>
<evidence type="ECO:0000313" key="1">
    <source>
        <dbReference type="EMBL" id="KAJ7019097.1"/>
    </source>
</evidence>
<reference evidence="1" key="1">
    <citation type="submission" date="2023-03" db="EMBL/GenBank/DDBJ databases">
        <title>Massive genome expansion in bonnet fungi (Mycena s.s.) driven by repeated elements and novel gene families across ecological guilds.</title>
        <authorList>
            <consortium name="Lawrence Berkeley National Laboratory"/>
            <person name="Harder C.B."/>
            <person name="Miyauchi S."/>
            <person name="Viragh M."/>
            <person name="Kuo A."/>
            <person name="Thoen E."/>
            <person name="Andreopoulos B."/>
            <person name="Lu D."/>
            <person name="Skrede I."/>
            <person name="Drula E."/>
            <person name="Henrissat B."/>
            <person name="Morin E."/>
            <person name="Kohler A."/>
            <person name="Barry K."/>
            <person name="LaButti K."/>
            <person name="Morin E."/>
            <person name="Salamov A."/>
            <person name="Lipzen A."/>
            <person name="Mereny Z."/>
            <person name="Hegedus B."/>
            <person name="Baldrian P."/>
            <person name="Stursova M."/>
            <person name="Weitz H."/>
            <person name="Taylor A."/>
            <person name="Grigoriev I.V."/>
            <person name="Nagy L.G."/>
            <person name="Martin F."/>
            <person name="Kauserud H."/>
        </authorList>
    </citation>
    <scope>NUCLEOTIDE SEQUENCE</scope>
    <source>
        <strain evidence="1">CBHHK200</strain>
    </source>
</reference>
<name>A0AAD6S1X0_9AGAR</name>
<gene>
    <name evidence="1" type="ORF">C8F04DRAFT_904935</name>
</gene>
<comment type="caution">
    <text evidence="1">The sequence shown here is derived from an EMBL/GenBank/DDBJ whole genome shotgun (WGS) entry which is preliminary data.</text>
</comment>
<evidence type="ECO:0000313" key="2">
    <source>
        <dbReference type="Proteomes" id="UP001218188"/>
    </source>
</evidence>
<dbReference type="AlphaFoldDB" id="A0AAD6S1X0"/>
<keyword evidence="2" id="KW-1185">Reference proteome</keyword>
<accession>A0AAD6S1X0</accession>
<organism evidence="1 2">
    <name type="scientific">Mycena alexandri</name>
    <dbReference type="NCBI Taxonomy" id="1745969"/>
    <lineage>
        <taxon>Eukaryota</taxon>
        <taxon>Fungi</taxon>
        <taxon>Dikarya</taxon>
        <taxon>Basidiomycota</taxon>
        <taxon>Agaricomycotina</taxon>
        <taxon>Agaricomycetes</taxon>
        <taxon>Agaricomycetidae</taxon>
        <taxon>Agaricales</taxon>
        <taxon>Marasmiineae</taxon>
        <taxon>Mycenaceae</taxon>
        <taxon>Mycena</taxon>
    </lineage>
</organism>
<dbReference type="Proteomes" id="UP001218188">
    <property type="component" value="Unassembled WGS sequence"/>
</dbReference>
<sequence>MGMVWDATDYSCGYDATFGILTNMWLQNPDAWSPRFQSIGTYFRLWTRLLEQVKSGHLILEHARDIIRSRMHLARPSDFPYGTNGTSI</sequence>
<feature type="non-terminal residue" evidence="1">
    <location>
        <position position="88"/>
    </location>
</feature>
<proteinExistence type="predicted"/>
<protein>
    <submittedName>
        <fullName evidence="1">Uncharacterized protein</fullName>
    </submittedName>
</protein>